<accession>A0A660E1I3</accession>
<evidence type="ECO:0000313" key="1">
    <source>
        <dbReference type="EMBL" id="VDG29196.1"/>
    </source>
</evidence>
<dbReference type="AlphaFoldDB" id="A0A660E1I3"/>
<dbReference type="OrthoDB" id="2156798at2"/>
<proteinExistence type="predicted"/>
<sequence>MLLDTDPKIKNITAVNLVKVVYPLIIAKTEQGDYIQIKLSDDQLSDPLFWESARDLCKNQLWVPMGRKFHQLLSNDWILPTA</sequence>
<dbReference type="Proteomes" id="UP000289996">
    <property type="component" value="Unassembled WGS sequence"/>
</dbReference>
<gene>
    <name evidence="1" type="ORF">MUDAN_MDHGFNIF_00877</name>
</gene>
<organism evidence="1 2">
    <name type="scientific">Lactiplantibacillus mudanjiangensis</name>
    <dbReference type="NCBI Taxonomy" id="1296538"/>
    <lineage>
        <taxon>Bacteria</taxon>
        <taxon>Bacillati</taxon>
        <taxon>Bacillota</taxon>
        <taxon>Bacilli</taxon>
        <taxon>Lactobacillales</taxon>
        <taxon>Lactobacillaceae</taxon>
        <taxon>Lactiplantibacillus</taxon>
    </lineage>
</organism>
<dbReference type="EMBL" id="UYIG01000130">
    <property type="protein sequence ID" value="VDG29196.1"/>
    <property type="molecule type" value="Genomic_DNA"/>
</dbReference>
<evidence type="ECO:0000313" key="2">
    <source>
        <dbReference type="Proteomes" id="UP000289996"/>
    </source>
</evidence>
<keyword evidence="2" id="KW-1185">Reference proteome</keyword>
<dbReference type="RefSeq" id="WP_130844277.1">
    <property type="nucleotide sequence ID" value="NZ_BJDY01000003.1"/>
</dbReference>
<name>A0A660E1I3_9LACO</name>
<reference evidence="1 2" key="1">
    <citation type="submission" date="2018-11" db="EMBL/GenBank/DDBJ databases">
        <authorList>
            <person name="Wuyts S."/>
        </authorList>
    </citation>
    <scope>NUCLEOTIDE SEQUENCE [LARGE SCALE GENOMIC DNA]</scope>
    <source>
        <strain evidence="1">Lactobacillus mudanjiangensis AMBF249</strain>
    </source>
</reference>
<protein>
    <submittedName>
        <fullName evidence="1">Uncharacterized protein</fullName>
    </submittedName>
</protein>